<evidence type="ECO:0000256" key="4">
    <source>
        <dbReference type="ARBA" id="ARBA00022723"/>
    </source>
</evidence>
<dbReference type="InterPro" id="IPR004419">
    <property type="entry name" value="Pept_A31_hyd_express"/>
</dbReference>
<keyword evidence="2 7" id="KW-0533">Nickel</keyword>
<comment type="similarity">
    <text evidence="1">Belongs to the peptidase A31 family.</text>
</comment>
<dbReference type="PANTHER" id="PTHR30302:SF1">
    <property type="entry name" value="HYDROGENASE 2 MATURATION PROTEASE"/>
    <property type="match status" value="1"/>
</dbReference>
<comment type="caution">
    <text evidence="9">The sequence shown here is derived from an EMBL/GenBank/DDBJ whole genome shotgun (WGS) entry which is preliminary data.</text>
</comment>
<evidence type="ECO:0000256" key="1">
    <source>
        <dbReference type="ARBA" id="ARBA00006814"/>
    </source>
</evidence>
<dbReference type="GO" id="GO:0008047">
    <property type="term" value="F:enzyme activator activity"/>
    <property type="evidence" value="ECO:0007669"/>
    <property type="project" value="InterPro"/>
</dbReference>
<dbReference type="EMBL" id="WUBS01000003">
    <property type="protein sequence ID" value="NDL62254.1"/>
    <property type="molecule type" value="Genomic_DNA"/>
</dbReference>
<dbReference type="PRINTS" id="PR00446">
    <property type="entry name" value="HYDRGNUPTAKE"/>
</dbReference>
<proteinExistence type="inferred from homology"/>
<evidence type="ECO:0000313" key="10">
    <source>
        <dbReference type="Proteomes" id="UP000461443"/>
    </source>
</evidence>
<evidence type="ECO:0000256" key="7">
    <source>
        <dbReference type="PIRSR" id="PIRSR604419-1"/>
    </source>
</evidence>
<dbReference type="FunFam" id="3.40.50.1450:FF:000002">
    <property type="entry name" value="Hydrogenase 1 maturation protease"/>
    <property type="match status" value="1"/>
</dbReference>
<dbReference type="AlphaFoldDB" id="A0A845SH38"/>
<dbReference type="GO" id="GO:0046872">
    <property type="term" value="F:metal ion binding"/>
    <property type="evidence" value="ECO:0007669"/>
    <property type="project" value="UniProtKB-KW"/>
</dbReference>
<dbReference type="InterPro" id="IPR000671">
    <property type="entry name" value="Peptidase_A31"/>
</dbReference>
<sequence>MAILVLGIGNLLLSDEAVGVRVIEALERGFTFTPAIDILDGGTSGMELLETMSGRDHLIVADAVLAGKSPGDVVVLRDGDVPAFLTQKLSPHQLGLADALMALRLLDEFPRRLTLVGVEPQSLAMHIGLTDRVSQALEPALGQVIAALEHSGVTVTARALNATGPGRLPNGDAGPGSLPDDKDNDANGDTHAAA</sequence>
<feature type="binding site" evidence="7">
    <location>
        <position position="16"/>
    </location>
    <ligand>
        <name>Ni(2+)</name>
        <dbReference type="ChEBI" id="CHEBI:49786"/>
    </ligand>
</feature>
<name>A0A845SH38_9GAMM</name>
<protein>
    <submittedName>
        <fullName evidence="9">HyaD/HybD family hydrogenase maturation endopeptidase</fullName>
    </submittedName>
</protein>
<dbReference type="SUPFAM" id="SSF53163">
    <property type="entry name" value="HybD-like"/>
    <property type="match status" value="1"/>
</dbReference>
<dbReference type="InterPro" id="IPR023430">
    <property type="entry name" value="Pept_HybD-like_dom_sf"/>
</dbReference>
<feature type="region of interest" description="Disordered" evidence="8">
    <location>
        <begin position="160"/>
        <end position="194"/>
    </location>
</feature>
<evidence type="ECO:0000256" key="3">
    <source>
        <dbReference type="ARBA" id="ARBA00022670"/>
    </source>
</evidence>
<dbReference type="NCBIfam" id="TIGR00140">
    <property type="entry name" value="hupD"/>
    <property type="match status" value="1"/>
</dbReference>
<dbReference type="NCBIfam" id="TIGR00072">
    <property type="entry name" value="hydrog_prot"/>
    <property type="match status" value="1"/>
</dbReference>
<feature type="binding site" evidence="7">
    <location>
        <position position="62"/>
    </location>
    <ligand>
        <name>Ni(2+)</name>
        <dbReference type="ChEBI" id="CHEBI:49786"/>
    </ligand>
</feature>
<feature type="binding site" evidence="7">
    <location>
        <position position="92"/>
    </location>
    <ligand>
        <name>Ni(2+)</name>
        <dbReference type="ChEBI" id="CHEBI:49786"/>
    </ligand>
</feature>
<keyword evidence="10" id="KW-1185">Reference proteome</keyword>
<accession>A0A845SH38</accession>
<dbReference type="PANTHER" id="PTHR30302">
    <property type="entry name" value="HYDROGENASE 1 MATURATION PROTEASE"/>
    <property type="match status" value="1"/>
</dbReference>
<reference evidence="9 10" key="2">
    <citation type="submission" date="2020-02" db="EMBL/GenBank/DDBJ databases">
        <title>The new genus of Enterobacteriales.</title>
        <authorList>
            <person name="Kim I.S."/>
        </authorList>
    </citation>
    <scope>NUCLEOTIDE SEQUENCE [LARGE SCALE GENOMIC DNA]</scope>
    <source>
        <strain evidence="9 10">SAP-6</strain>
    </source>
</reference>
<keyword evidence="4 7" id="KW-0479">Metal-binding</keyword>
<dbReference type="CDD" id="cd06062">
    <property type="entry name" value="H2MP_MemB-H2up"/>
    <property type="match status" value="1"/>
</dbReference>
<reference evidence="9 10" key="1">
    <citation type="submission" date="2019-12" db="EMBL/GenBank/DDBJ databases">
        <authorList>
            <person name="Lee S.D."/>
        </authorList>
    </citation>
    <scope>NUCLEOTIDE SEQUENCE [LARGE SCALE GENOMIC DNA]</scope>
    <source>
        <strain evidence="9 10">SAP-6</strain>
    </source>
</reference>
<dbReference type="NCBIfam" id="NF007777">
    <property type="entry name" value="PRK10466.1"/>
    <property type="match status" value="1"/>
</dbReference>
<dbReference type="GO" id="GO:0016485">
    <property type="term" value="P:protein processing"/>
    <property type="evidence" value="ECO:0007669"/>
    <property type="project" value="InterPro"/>
</dbReference>
<dbReference type="GO" id="GO:0004190">
    <property type="term" value="F:aspartic-type endopeptidase activity"/>
    <property type="evidence" value="ECO:0007669"/>
    <property type="project" value="UniProtKB-KW"/>
</dbReference>
<dbReference type="Gene3D" id="3.40.50.1450">
    <property type="entry name" value="HybD-like"/>
    <property type="match status" value="1"/>
</dbReference>
<keyword evidence="5" id="KW-0064">Aspartyl protease</keyword>
<keyword evidence="6" id="KW-0378">Hydrolase</keyword>
<dbReference type="Proteomes" id="UP000461443">
    <property type="component" value="Unassembled WGS sequence"/>
</dbReference>
<dbReference type="Pfam" id="PF01750">
    <property type="entry name" value="HycI"/>
    <property type="match status" value="1"/>
</dbReference>
<gene>
    <name evidence="9" type="ORF">GRH90_05740</name>
</gene>
<keyword evidence="3" id="KW-0645">Protease</keyword>
<organism evidence="9 10">
    <name type="scientific">Acerihabitans arboris</name>
    <dbReference type="NCBI Taxonomy" id="2691583"/>
    <lineage>
        <taxon>Bacteria</taxon>
        <taxon>Pseudomonadati</taxon>
        <taxon>Pseudomonadota</taxon>
        <taxon>Gammaproteobacteria</taxon>
        <taxon>Enterobacterales</taxon>
        <taxon>Pectobacteriaceae</taxon>
        <taxon>Acerihabitans</taxon>
    </lineage>
</organism>
<evidence type="ECO:0000256" key="2">
    <source>
        <dbReference type="ARBA" id="ARBA00022596"/>
    </source>
</evidence>
<evidence type="ECO:0000256" key="8">
    <source>
        <dbReference type="SAM" id="MobiDB-lite"/>
    </source>
</evidence>
<evidence type="ECO:0000256" key="5">
    <source>
        <dbReference type="ARBA" id="ARBA00022750"/>
    </source>
</evidence>
<evidence type="ECO:0000313" key="9">
    <source>
        <dbReference type="EMBL" id="NDL62254.1"/>
    </source>
</evidence>
<evidence type="ECO:0000256" key="6">
    <source>
        <dbReference type="ARBA" id="ARBA00022801"/>
    </source>
</evidence>